<reference evidence="1 2" key="1">
    <citation type="journal article" date="2021" name="BMC Genomics">
        <title>Datura genome reveals duplications of psychoactive alkaloid biosynthetic genes and high mutation rate following tissue culture.</title>
        <authorList>
            <person name="Rajewski A."/>
            <person name="Carter-House D."/>
            <person name="Stajich J."/>
            <person name="Litt A."/>
        </authorList>
    </citation>
    <scope>NUCLEOTIDE SEQUENCE [LARGE SCALE GENOMIC DNA]</scope>
    <source>
        <strain evidence="1">AR-01</strain>
    </source>
</reference>
<dbReference type="EMBL" id="JACEIK010006096">
    <property type="protein sequence ID" value="MCE2055078.1"/>
    <property type="molecule type" value="Genomic_DNA"/>
</dbReference>
<protein>
    <submittedName>
        <fullName evidence="1">Uncharacterized protein</fullName>
    </submittedName>
</protein>
<accession>A0ABS8W0T4</accession>
<name>A0ABS8W0T4_DATST</name>
<comment type="caution">
    <text evidence="1">The sequence shown here is derived from an EMBL/GenBank/DDBJ whole genome shotgun (WGS) entry which is preliminary data.</text>
</comment>
<evidence type="ECO:0000313" key="1">
    <source>
        <dbReference type="EMBL" id="MCE2055078.1"/>
    </source>
</evidence>
<gene>
    <name evidence="1" type="ORF">HAX54_041896</name>
</gene>
<keyword evidence="2" id="KW-1185">Reference proteome</keyword>
<organism evidence="1 2">
    <name type="scientific">Datura stramonium</name>
    <name type="common">Jimsonweed</name>
    <name type="synonym">Common thornapple</name>
    <dbReference type="NCBI Taxonomy" id="4076"/>
    <lineage>
        <taxon>Eukaryota</taxon>
        <taxon>Viridiplantae</taxon>
        <taxon>Streptophyta</taxon>
        <taxon>Embryophyta</taxon>
        <taxon>Tracheophyta</taxon>
        <taxon>Spermatophyta</taxon>
        <taxon>Magnoliopsida</taxon>
        <taxon>eudicotyledons</taxon>
        <taxon>Gunneridae</taxon>
        <taxon>Pentapetalae</taxon>
        <taxon>asterids</taxon>
        <taxon>lamiids</taxon>
        <taxon>Solanales</taxon>
        <taxon>Solanaceae</taxon>
        <taxon>Solanoideae</taxon>
        <taxon>Datureae</taxon>
        <taxon>Datura</taxon>
    </lineage>
</organism>
<evidence type="ECO:0000313" key="2">
    <source>
        <dbReference type="Proteomes" id="UP000823775"/>
    </source>
</evidence>
<proteinExistence type="predicted"/>
<sequence length="116" mass="13072">MASIMELLEMLTRKVMETKGQGYENQGCLKQFKALRDRDMRIKVGTMSMQIESGVNVDARSSLMEMVATNLKCGKSCGDRITRSSKPPHVREAIVDGEDIDLDYGTMLFEEYLEAV</sequence>
<dbReference type="Proteomes" id="UP000823775">
    <property type="component" value="Unassembled WGS sequence"/>
</dbReference>